<dbReference type="EMBL" id="JH817583">
    <property type="protein sequence ID" value="EKC41142.1"/>
    <property type="molecule type" value="Genomic_DNA"/>
</dbReference>
<dbReference type="HOGENOM" id="CLU_2348682_0_0_1"/>
<proteinExistence type="predicted"/>
<gene>
    <name evidence="1" type="ORF">CGI_10022904</name>
</gene>
<sequence>MSCDGCPLGDLVRLAISPPPTLTLLGHFAYTMHAHRLLFLCLSGQMMSVRKLFLSFSVRVSDFLIPSNGSDPSSDYLVTILCYHVPSTYYNSTTLCY</sequence>
<evidence type="ECO:0000313" key="1">
    <source>
        <dbReference type="EMBL" id="EKC41142.1"/>
    </source>
</evidence>
<dbReference type="AlphaFoldDB" id="K1QWA7"/>
<protein>
    <submittedName>
        <fullName evidence="1">Uncharacterized protein</fullName>
    </submittedName>
</protein>
<name>K1QWA7_MAGGI</name>
<reference evidence="1" key="1">
    <citation type="journal article" date="2012" name="Nature">
        <title>The oyster genome reveals stress adaptation and complexity of shell formation.</title>
        <authorList>
            <person name="Zhang G."/>
            <person name="Fang X."/>
            <person name="Guo X."/>
            <person name="Li L."/>
            <person name="Luo R."/>
            <person name="Xu F."/>
            <person name="Yang P."/>
            <person name="Zhang L."/>
            <person name="Wang X."/>
            <person name="Qi H."/>
            <person name="Xiong Z."/>
            <person name="Que H."/>
            <person name="Xie Y."/>
            <person name="Holland P.W."/>
            <person name="Paps J."/>
            <person name="Zhu Y."/>
            <person name="Wu F."/>
            <person name="Chen Y."/>
            <person name="Wang J."/>
            <person name="Peng C."/>
            <person name="Meng J."/>
            <person name="Yang L."/>
            <person name="Liu J."/>
            <person name="Wen B."/>
            <person name="Zhang N."/>
            <person name="Huang Z."/>
            <person name="Zhu Q."/>
            <person name="Feng Y."/>
            <person name="Mount A."/>
            <person name="Hedgecock D."/>
            <person name="Xu Z."/>
            <person name="Liu Y."/>
            <person name="Domazet-Loso T."/>
            <person name="Du Y."/>
            <person name="Sun X."/>
            <person name="Zhang S."/>
            <person name="Liu B."/>
            <person name="Cheng P."/>
            <person name="Jiang X."/>
            <person name="Li J."/>
            <person name="Fan D."/>
            <person name="Wang W."/>
            <person name="Fu W."/>
            <person name="Wang T."/>
            <person name="Wang B."/>
            <person name="Zhang J."/>
            <person name="Peng Z."/>
            <person name="Li Y."/>
            <person name="Li N."/>
            <person name="Wang J."/>
            <person name="Chen M."/>
            <person name="He Y."/>
            <person name="Tan F."/>
            <person name="Song X."/>
            <person name="Zheng Q."/>
            <person name="Huang R."/>
            <person name="Yang H."/>
            <person name="Du X."/>
            <person name="Chen L."/>
            <person name="Yang M."/>
            <person name="Gaffney P.M."/>
            <person name="Wang S."/>
            <person name="Luo L."/>
            <person name="She Z."/>
            <person name="Ming Y."/>
            <person name="Huang W."/>
            <person name="Zhang S."/>
            <person name="Huang B."/>
            <person name="Zhang Y."/>
            <person name="Qu T."/>
            <person name="Ni P."/>
            <person name="Miao G."/>
            <person name="Wang J."/>
            <person name="Wang Q."/>
            <person name="Steinberg C.E."/>
            <person name="Wang H."/>
            <person name="Li N."/>
            <person name="Qian L."/>
            <person name="Zhang G."/>
            <person name="Li Y."/>
            <person name="Yang H."/>
            <person name="Liu X."/>
            <person name="Wang J."/>
            <person name="Yin Y."/>
            <person name="Wang J."/>
        </authorList>
    </citation>
    <scope>NUCLEOTIDE SEQUENCE [LARGE SCALE GENOMIC DNA]</scope>
    <source>
        <strain evidence="1">05x7-T-G4-1.051#20</strain>
    </source>
</reference>
<accession>K1QWA7</accession>
<organism evidence="1">
    <name type="scientific">Magallana gigas</name>
    <name type="common">Pacific oyster</name>
    <name type="synonym">Crassostrea gigas</name>
    <dbReference type="NCBI Taxonomy" id="29159"/>
    <lineage>
        <taxon>Eukaryota</taxon>
        <taxon>Metazoa</taxon>
        <taxon>Spiralia</taxon>
        <taxon>Lophotrochozoa</taxon>
        <taxon>Mollusca</taxon>
        <taxon>Bivalvia</taxon>
        <taxon>Autobranchia</taxon>
        <taxon>Pteriomorphia</taxon>
        <taxon>Ostreida</taxon>
        <taxon>Ostreoidea</taxon>
        <taxon>Ostreidae</taxon>
        <taxon>Magallana</taxon>
    </lineage>
</organism>
<dbReference type="InParanoid" id="K1QWA7"/>